<dbReference type="Proteomes" id="UP000316905">
    <property type="component" value="Unassembled WGS sequence"/>
</dbReference>
<reference evidence="2 3" key="1">
    <citation type="journal article" date="2015" name="Stand. Genomic Sci.">
        <title>Genomic Encyclopedia of Bacterial and Archaeal Type Strains, Phase III: the genomes of soil and plant-associated and newly described type strains.</title>
        <authorList>
            <person name="Whitman W.B."/>
            <person name="Woyke T."/>
            <person name="Klenk H.P."/>
            <person name="Zhou Y."/>
            <person name="Lilburn T.G."/>
            <person name="Beck B.J."/>
            <person name="De Vos P."/>
            <person name="Vandamme P."/>
            <person name="Eisen J.A."/>
            <person name="Garrity G."/>
            <person name="Hugenholtz P."/>
            <person name="Kyrpides N.C."/>
        </authorList>
    </citation>
    <scope>NUCLEOTIDE SEQUENCE [LARGE SCALE GENOMIC DNA]</scope>
    <source>
        <strain evidence="2 3">CGMCC 1.6858</strain>
    </source>
</reference>
<evidence type="ECO:0000256" key="1">
    <source>
        <dbReference type="ARBA" id="ARBA00005996"/>
    </source>
</evidence>
<dbReference type="SUPFAM" id="SSF75169">
    <property type="entry name" value="DsrEFH-like"/>
    <property type="match status" value="1"/>
</dbReference>
<dbReference type="AlphaFoldDB" id="A0A562Q1E0"/>
<comment type="similarity">
    <text evidence="1">Belongs to the DsrF/TusC family.</text>
</comment>
<dbReference type="Pfam" id="PF02635">
    <property type="entry name" value="DsrE"/>
    <property type="match status" value="1"/>
</dbReference>
<dbReference type="InterPro" id="IPR017462">
    <property type="entry name" value="Sulphur_relay_TusC/DsrF"/>
</dbReference>
<keyword evidence="3" id="KW-1185">Reference proteome</keyword>
<accession>A0A562Q1E0</accession>
<dbReference type="NCBIfam" id="NF001238">
    <property type="entry name" value="PRK00211.1"/>
    <property type="match status" value="1"/>
</dbReference>
<dbReference type="Gene3D" id="3.40.1260.10">
    <property type="entry name" value="DsrEFH-like"/>
    <property type="match status" value="1"/>
</dbReference>
<dbReference type="InterPro" id="IPR027396">
    <property type="entry name" value="DsrEFH-like"/>
</dbReference>
<evidence type="ECO:0000313" key="2">
    <source>
        <dbReference type="EMBL" id="TWI50458.1"/>
    </source>
</evidence>
<comment type="caution">
    <text evidence="2">The sequence shown here is derived from an EMBL/GenBank/DDBJ whole genome shotgun (WGS) entry which is preliminary data.</text>
</comment>
<dbReference type="EMBL" id="VLKY01000015">
    <property type="protein sequence ID" value="TWI50458.1"/>
    <property type="molecule type" value="Genomic_DNA"/>
</dbReference>
<dbReference type="PANTHER" id="PTHR38780:SF1">
    <property type="entry name" value="PROTEIN TUSC"/>
    <property type="match status" value="1"/>
</dbReference>
<dbReference type="PANTHER" id="PTHR38780">
    <property type="entry name" value="PROTEIN TUSC"/>
    <property type="match status" value="1"/>
</dbReference>
<dbReference type="RefSeq" id="WP_145144810.1">
    <property type="nucleotide sequence ID" value="NZ_VLKY01000015.1"/>
</dbReference>
<sequence>MAKSMLIISRQAPWAGMSAREALDAALAGGAFDLPIALLFMEDGVFQLTSSQQPSRLEQKDTSANLQALSLFGIEHLYASKVSLIERGMETHALHLPVKVLTSEEIRSLLRTYDLVVTL</sequence>
<protein>
    <submittedName>
        <fullName evidence="2">tRNA 2-thiouridine synthesizing protein C</fullName>
    </submittedName>
</protein>
<organism evidence="2 3">
    <name type="scientific">Pseudomonas duriflava</name>
    <dbReference type="NCBI Taxonomy" id="459528"/>
    <lineage>
        <taxon>Bacteria</taxon>
        <taxon>Pseudomonadati</taxon>
        <taxon>Pseudomonadota</taxon>
        <taxon>Gammaproteobacteria</taxon>
        <taxon>Pseudomonadales</taxon>
        <taxon>Pseudomonadaceae</taxon>
        <taxon>Pseudomonas</taxon>
    </lineage>
</organism>
<dbReference type="InterPro" id="IPR003787">
    <property type="entry name" value="Sulphur_relay_DsrE/F-like"/>
</dbReference>
<name>A0A562Q1E0_9PSED</name>
<evidence type="ECO:0000313" key="3">
    <source>
        <dbReference type="Proteomes" id="UP000316905"/>
    </source>
</evidence>
<dbReference type="NCBIfam" id="TIGR03010">
    <property type="entry name" value="sulf_tusC_dsrF"/>
    <property type="match status" value="1"/>
</dbReference>
<proteinExistence type="inferred from homology"/>
<dbReference type="OrthoDB" id="9789418at2"/>
<gene>
    <name evidence="2" type="ORF">IQ22_03852</name>
</gene>